<dbReference type="KEGG" id="dpx:DAPPUDRAFT_241086"/>
<organism evidence="3 4">
    <name type="scientific">Daphnia pulex</name>
    <name type="common">Water flea</name>
    <dbReference type="NCBI Taxonomy" id="6669"/>
    <lineage>
        <taxon>Eukaryota</taxon>
        <taxon>Metazoa</taxon>
        <taxon>Ecdysozoa</taxon>
        <taxon>Arthropoda</taxon>
        <taxon>Crustacea</taxon>
        <taxon>Branchiopoda</taxon>
        <taxon>Diplostraca</taxon>
        <taxon>Cladocera</taxon>
        <taxon>Anomopoda</taxon>
        <taxon>Daphniidae</taxon>
        <taxon>Daphnia</taxon>
    </lineage>
</organism>
<keyword evidence="1" id="KW-1133">Transmembrane helix</keyword>
<dbReference type="InParanoid" id="E9GDD5"/>
<dbReference type="HOGENOM" id="CLU_1724157_0_0_1"/>
<evidence type="ECO:0000259" key="2">
    <source>
        <dbReference type="Pfam" id="PF17039"/>
    </source>
</evidence>
<dbReference type="PhylomeDB" id="E9GDD5"/>
<feature type="domain" description="Fucosyltransferase N-terminal" evidence="2">
    <location>
        <begin position="51"/>
        <end position="149"/>
    </location>
</feature>
<keyword evidence="1" id="KW-0812">Transmembrane</keyword>
<sequence length="152" mass="17282">MQWFGRKMRSSVKISAFVILVGILILYNLLRVTAPPIKISWEQYVQQQNGTKSILLWNASGGTLQSKKGRVEVTSFGTGKSVFAGENCTYTRCEIVDNRRDRPLEFYDAIFVLFNDEFVTADQLKMPEFGIKRNQSQRLVFASQEAPPALKP</sequence>
<dbReference type="Pfam" id="PF17039">
    <property type="entry name" value="Glyco_tran_10_N"/>
    <property type="match status" value="1"/>
</dbReference>
<dbReference type="AlphaFoldDB" id="E9GDD5"/>
<keyword evidence="4" id="KW-1185">Reference proteome</keyword>
<accession>E9GDD5</accession>
<dbReference type="EMBL" id="GL732540">
    <property type="protein sequence ID" value="EFX82061.1"/>
    <property type="molecule type" value="Genomic_DNA"/>
</dbReference>
<name>E9GDD5_DAPPU</name>
<proteinExistence type="predicted"/>
<dbReference type="InterPro" id="IPR031481">
    <property type="entry name" value="Glyco_tran_10_N"/>
</dbReference>
<evidence type="ECO:0000256" key="1">
    <source>
        <dbReference type="SAM" id="Phobius"/>
    </source>
</evidence>
<evidence type="ECO:0000313" key="3">
    <source>
        <dbReference type="EMBL" id="EFX82061.1"/>
    </source>
</evidence>
<protein>
    <recommendedName>
        <fullName evidence="2">Fucosyltransferase N-terminal domain-containing protein</fullName>
    </recommendedName>
</protein>
<reference evidence="3 4" key="1">
    <citation type="journal article" date="2011" name="Science">
        <title>The ecoresponsive genome of Daphnia pulex.</title>
        <authorList>
            <person name="Colbourne J.K."/>
            <person name="Pfrender M.E."/>
            <person name="Gilbert D."/>
            <person name="Thomas W.K."/>
            <person name="Tucker A."/>
            <person name="Oakley T.H."/>
            <person name="Tokishita S."/>
            <person name="Aerts A."/>
            <person name="Arnold G.J."/>
            <person name="Basu M.K."/>
            <person name="Bauer D.J."/>
            <person name="Caceres C.E."/>
            <person name="Carmel L."/>
            <person name="Casola C."/>
            <person name="Choi J.H."/>
            <person name="Detter J.C."/>
            <person name="Dong Q."/>
            <person name="Dusheyko S."/>
            <person name="Eads B.D."/>
            <person name="Frohlich T."/>
            <person name="Geiler-Samerotte K.A."/>
            <person name="Gerlach D."/>
            <person name="Hatcher P."/>
            <person name="Jogdeo S."/>
            <person name="Krijgsveld J."/>
            <person name="Kriventseva E.V."/>
            <person name="Kultz D."/>
            <person name="Laforsch C."/>
            <person name="Lindquist E."/>
            <person name="Lopez J."/>
            <person name="Manak J.R."/>
            <person name="Muller J."/>
            <person name="Pangilinan J."/>
            <person name="Patwardhan R.P."/>
            <person name="Pitluck S."/>
            <person name="Pritham E.J."/>
            <person name="Rechtsteiner A."/>
            <person name="Rho M."/>
            <person name="Rogozin I.B."/>
            <person name="Sakarya O."/>
            <person name="Salamov A."/>
            <person name="Schaack S."/>
            <person name="Shapiro H."/>
            <person name="Shiga Y."/>
            <person name="Skalitzky C."/>
            <person name="Smith Z."/>
            <person name="Souvorov A."/>
            <person name="Sung W."/>
            <person name="Tang Z."/>
            <person name="Tsuchiya D."/>
            <person name="Tu H."/>
            <person name="Vos H."/>
            <person name="Wang M."/>
            <person name="Wolf Y.I."/>
            <person name="Yamagata H."/>
            <person name="Yamada T."/>
            <person name="Ye Y."/>
            <person name="Shaw J.R."/>
            <person name="Andrews J."/>
            <person name="Crease T.J."/>
            <person name="Tang H."/>
            <person name="Lucas S.M."/>
            <person name="Robertson H.M."/>
            <person name="Bork P."/>
            <person name="Koonin E.V."/>
            <person name="Zdobnov E.M."/>
            <person name="Grigoriev I.V."/>
            <person name="Lynch M."/>
            <person name="Boore J.L."/>
        </authorList>
    </citation>
    <scope>NUCLEOTIDE SEQUENCE [LARGE SCALE GENOMIC DNA]</scope>
</reference>
<evidence type="ECO:0000313" key="4">
    <source>
        <dbReference type="Proteomes" id="UP000000305"/>
    </source>
</evidence>
<keyword evidence="1" id="KW-0472">Membrane</keyword>
<gene>
    <name evidence="3" type="ORF">DAPPUDRAFT_241086</name>
</gene>
<feature type="transmembrane region" description="Helical" evidence="1">
    <location>
        <begin position="12"/>
        <end position="30"/>
    </location>
</feature>
<dbReference type="Proteomes" id="UP000000305">
    <property type="component" value="Unassembled WGS sequence"/>
</dbReference>